<dbReference type="InterPro" id="IPR002797">
    <property type="entry name" value="Polysacc_synth"/>
</dbReference>
<dbReference type="PANTHER" id="PTHR43424:SF1">
    <property type="entry name" value="LOCUS PUTATIVE PROTEIN 1-RELATED"/>
    <property type="match status" value="1"/>
</dbReference>
<dbReference type="CDD" id="cd13128">
    <property type="entry name" value="MATE_Wzx_like"/>
    <property type="match status" value="1"/>
</dbReference>
<dbReference type="Proteomes" id="UP000284120">
    <property type="component" value="Unassembled WGS sequence"/>
</dbReference>
<feature type="transmembrane region" description="Helical" evidence="5">
    <location>
        <begin position="157"/>
        <end position="177"/>
    </location>
</feature>
<gene>
    <name evidence="6" type="ORF">DPV69_13005</name>
</gene>
<protein>
    <submittedName>
        <fullName evidence="6">Flippase</fullName>
    </submittedName>
</protein>
<evidence type="ECO:0000256" key="1">
    <source>
        <dbReference type="ARBA" id="ARBA00004141"/>
    </source>
</evidence>
<feature type="transmembrane region" description="Helical" evidence="5">
    <location>
        <begin position="95"/>
        <end position="115"/>
    </location>
</feature>
<feature type="transmembrane region" description="Helical" evidence="5">
    <location>
        <begin position="343"/>
        <end position="365"/>
    </location>
</feature>
<accession>A0A443YQY3</accession>
<evidence type="ECO:0000256" key="3">
    <source>
        <dbReference type="ARBA" id="ARBA00022989"/>
    </source>
</evidence>
<name>A0A443YQY3_9SPHI</name>
<keyword evidence="3 5" id="KW-1133">Transmembrane helix</keyword>
<feature type="transmembrane region" description="Helical" evidence="5">
    <location>
        <begin position="127"/>
        <end position="145"/>
    </location>
</feature>
<feature type="transmembrane region" description="Helical" evidence="5">
    <location>
        <begin position="55"/>
        <end position="75"/>
    </location>
</feature>
<keyword evidence="2 5" id="KW-0812">Transmembrane</keyword>
<sequence length="443" mass="49940">MKLPHIKGFDQDALHKYFKNTGWLILARVGSLLIKVLVGFAIANYLGKDQNGLLNYPQAFIAFFIAAAALGLDGFTTRELLKHPEKKNELLGTALSLKLVGGLLAMPLIYIGYLVNQNFFTPTQTPLSYILIIGLSGITQAFYITDSYFQATVQAKYVTFTQVFGNIISALIKLLLILNHAELIWFIWAIFFDTVILAFGYFYFYHKKAGSLFKWKYKKNIAKHLLSNAWPLAFSAILVSLYMKIDQLMVDNYLGSGQLGIYSTVVQLSESWYFIPVAIVTSVFPAIMNAKRDDPERYQKRLQNMYDLMVWMSLSIAIVTTLISPLAYRIIYKEEFWTGAHVLSVHVWAGIFVFLGSASGQYLIAEGYTKISLIRTAVGAAVNIALNIYLIPKFGIMGAAMATLAAYFVATFFILVIPKTHRQGLMMLKSLFLVSLFQKIFKR</sequence>
<feature type="transmembrane region" description="Helical" evidence="5">
    <location>
        <begin position="183"/>
        <end position="204"/>
    </location>
</feature>
<dbReference type="OrthoDB" id="88014at2"/>
<feature type="transmembrane region" description="Helical" evidence="5">
    <location>
        <begin position="271"/>
        <end position="288"/>
    </location>
</feature>
<dbReference type="EMBL" id="SAYW01000004">
    <property type="protein sequence ID" value="RWU06207.1"/>
    <property type="molecule type" value="Genomic_DNA"/>
</dbReference>
<reference evidence="6 7" key="1">
    <citation type="submission" date="2018-06" db="EMBL/GenBank/DDBJ databases">
        <title>Pedobacter endophyticus sp. nov., an endophytic bacterium isolated from a leaf of Triticum aestivum.</title>
        <authorList>
            <person name="Zhang L."/>
        </authorList>
    </citation>
    <scope>NUCLEOTIDE SEQUENCE [LARGE SCALE GENOMIC DNA]</scope>
    <source>
        <strain evidence="6 7">CM134L-2</strain>
    </source>
</reference>
<evidence type="ECO:0000256" key="5">
    <source>
        <dbReference type="SAM" id="Phobius"/>
    </source>
</evidence>
<keyword evidence="4 5" id="KW-0472">Membrane</keyword>
<feature type="transmembrane region" description="Helical" evidence="5">
    <location>
        <begin position="372"/>
        <end position="390"/>
    </location>
</feature>
<comment type="subcellular location">
    <subcellularLocation>
        <location evidence="1">Membrane</location>
        <topology evidence="1">Multi-pass membrane protein</topology>
    </subcellularLocation>
</comment>
<feature type="transmembrane region" description="Helical" evidence="5">
    <location>
        <begin position="21"/>
        <end position="43"/>
    </location>
</feature>
<dbReference type="InterPro" id="IPR052556">
    <property type="entry name" value="PolySynth_Transporter"/>
</dbReference>
<proteinExistence type="predicted"/>
<dbReference type="RefSeq" id="WP_113647824.1">
    <property type="nucleotide sequence ID" value="NZ_QMHN01000004.1"/>
</dbReference>
<comment type="caution">
    <text evidence="6">The sequence shown here is derived from an EMBL/GenBank/DDBJ whole genome shotgun (WGS) entry which is preliminary data.</text>
</comment>
<evidence type="ECO:0000313" key="6">
    <source>
        <dbReference type="EMBL" id="RWU06207.1"/>
    </source>
</evidence>
<keyword evidence="7" id="KW-1185">Reference proteome</keyword>
<evidence type="ECO:0000256" key="2">
    <source>
        <dbReference type="ARBA" id="ARBA00022692"/>
    </source>
</evidence>
<evidence type="ECO:0000256" key="4">
    <source>
        <dbReference type="ARBA" id="ARBA00023136"/>
    </source>
</evidence>
<feature type="transmembrane region" description="Helical" evidence="5">
    <location>
        <begin position="225"/>
        <end position="243"/>
    </location>
</feature>
<dbReference type="AlphaFoldDB" id="A0A443YQY3"/>
<feature type="transmembrane region" description="Helical" evidence="5">
    <location>
        <begin position="308"/>
        <end position="331"/>
    </location>
</feature>
<dbReference type="Pfam" id="PF01943">
    <property type="entry name" value="Polysacc_synt"/>
    <property type="match status" value="1"/>
</dbReference>
<dbReference type="GO" id="GO:0016020">
    <property type="term" value="C:membrane"/>
    <property type="evidence" value="ECO:0007669"/>
    <property type="project" value="UniProtKB-SubCell"/>
</dbReference>
<feature type="transmembrane region" description="Helical" evidence="5">
    <location>
        <begin position="396"/>
        <end position="417"/>
    </location>
</feature>
<organism evidence="6 7">
    <name type="scientific">Pedobacter chitinilyticus</name>
    <dbReference type="NCBI Taxonomy" id="2233776"/>
    <lineage>
        <taxon>Bacteria</taxon>
        <taxon>Pseudomonadati</taxon>
        <taxon>Bacteroidota</taxon>
        <taxon>Sphingobacteriia</taxon>
        <taxon>Sphingobacteriales</taxon>
        <taxon>Sphingobacteriaceae</taxon>
        <taxon>Pedobacter</taxon>
    </lineage>
</organism>
<evidence type="ECO:0000313" key="7">
    <source>
        <dbReference type="Proteomes" id="UP000284120"/>
    </source>
</evidence>
<dbReference type="PANTHER" id="PTHR43424">
    <property type="entry name" value="LOCUS PUTATIVE PROTEIN 1-RELATED"/>
    <property type="match status" value="1"/>
</dbReference>